<dbReference type="STRING" id="1763534.GCA_001831475_02444"/>
<organism evidence="2 3">
    <name type="scientific">Flavobacterium crassostreae</name>
    <dbReference type="NCBI Taxonomy" id="1763534"/>
    <lineage>
        <taxon>Bacteria</taxon>
        <taxon>Pseudomonadati</taxon>
        <taxon>Bacteroidota</taxon>
        <taxon>Flavobacteriia</taxon>
        <taxon>Flavobacteriales</taxon>
        <taxon>Flavobacteriaceae</taxon>
        <taxon>Flavobacterium</taxon>
    </lineage>
</organism>
<evidence type="ECO:0000256" key="1">
    <source>
        <dbReference type="SAM" id="SignalP"/>
    </source>
</evidence>
<dbReference type="OrthoDB" id="1358039at2"/>
<evidence type="ECO:0000313" key="3">
    <source>
        <dbReference type="Proteomes" id="UP000093510"/>
    </source>
</evidence>
<keyword evidence="3" id="KW-1185">Reference proteome</keyword>
<comment type="caution">
    <text evidence="2">The sequence shown here is derived from an EMBL/GenBank/DDBJ whole genome shotgun (WGS) entry which is preliminary data.</text>
</comment>
<evidence type="ECO:0008006" key="4">
    <source>
        <dbReference type="Google" id="ProtNLM"/>
    </source>
</evidence>
<name>A0A1B9DH17_9FLAO</name>
<dbReference type="AlphaFoldDB" id="A0A1B9DH17"/>
<sequence length="213" mass="25119">MKIKVLILNLLFLSLLISCKRADVSFGETQPQNVKEIKAFPNKIIGIYYNSENNAEIQISEYFIFKKIKIEDTLKTSELHNYEVIENNNLINLKTKEKYKIRKINDTLFSGYVYSDTIFEISKKNVLKKFKGYFFLNKLVEETGFWEVEKLYLSNGILRLNGIETENELELLQNITETKKDTLKPFRINPTKKQFKEFIKKNGFTNGEIYLKK</sequence>
<dbReference type="EMBL" id="LVEP01000069">
    <property type="protein sequence ID" value="OCB69004.1"/>
    <property type="molecule type" value="Genomic_DNA"/>
</dbReference>
<keyword evidence="1" id="KW-0732">Signal</keyword>
<gene>
    <name evidence="2" type="ORF">LPBF_12575</name>
</gene>
<protein>
    <recommendedName>
        <fullName evidence="4">Lipoprotein</fullName>
    </recommendedName>
</protein>
<feature type="chain" id="PRO_5008624172" description="Lipoprotein" evidence="1">
    <location>
        <begin position="23"/>
        <end position="213"/>
    </location>
</feature>
<dbReference type="Proteomes" id="UP000093510">
    <property type="component" value="Unassembled WGS sequence"/>
</dbReference>
<feature type="signal peptide" evidence="1">
    <location>
        <begin position="1"/>
        <end position="22"/>
    </location>
</feature>
<evidence type="ECO:0000313" key="2">
    <source>
        <dbReference type="EMBL" id="OCB69004.1"/>
    </source>
</evidence>
<dbReference type="RefSeq" id="WP_066337179.1">
    <property type="nucleotide sequence ID" value="NZ_CP017688.1"/>
</dbReference>
<accession>A0A1B9DH17</accession>
<reference evidence="2 3" key="1">
    <citation type="submission" date="2016-03" db="EMBL/GenBank/DDBJ databases">
        <authorList>
            <person name="Ploux O."/>
        </authorList>
    </citation>
    <scope>NUCLEOTIDE SEQUENCE [LARGE SCALE GENOMIC DNA]</scope>
    <source>
        <strain evidence="2 3">LPB0076</strain>
    </source>
</reference>
<dbReference type="PROSITE" id="PS51257">
    <property type="entry name" value="PROKAR_LIPOPROTEIN"/>
    <property type="match status" value="1"/>
</dbReference>
<proteinExistence type="predicted"/>